<dbReference type="InterPro" id="IPR005467">
    <property type="entry name" value="His_kinase_dom"/>
</dbReference>
<dbReference type="Gene3D" id="3.30.565.10">
    <property type="entry name" value="Histidine kinase-like ATPase, C-terminal domain"/>
    <property type="match status" value="1"/>
</dbReference>
<evidence type="ECO:0000259" key="9">
    <source>
        <dbReference type="PROSITE" id="PS50109"/>
    </source>
</evidence>
<dbReference type="GO" id="GO:0005886">
    <property type="term" value="C:plasma membrane"/>
    <property type="evidence" value="ECO:0007669"/>
    <property type="project" value="UniProtKB-SubCell"/>
</dbReference>
<protein>
    <recommendedName>
        <fullName evidence="8">Sensor-like histidine kinase SenX3</fullName>
        <ecNumber evidence="3">2.7.13.3</ecNumber>
    </recommendedName>
</protein>
<dbReference type="RefSeq" id="WP_089298775.1">
    <property type="nucleotide sequence ID" value="NZ_BOMU01000122.1"/>
</dbReference>
<dbReference type="SUPFAM" id="SSF55874">
    <property type="entry name" value="ATPase domain of HSP90 chaperone/DNA topoisomerase II/histidine kinase"/>
    <property type="match status" value="1"/>
</dbReference>
<comment type="catalytic activity">
    <reaction evidence="1">
        <text>ATP + protein L-histidine = ADP + protein N-phospho-L-histidine.</text>
        <dbReference type="EC" id="2.7.13.3"/>
    </reaction>
</comment>
<sequence>MTSQLITLLHHGGAALAARLAPGAAWHRAAGTAGTGTLGGHGCAQRVSDRESELRALMSMASHDLKNPLAAVTAHVEMLRADYGSLGADFQRDLTAIERGLGRMSRLTQELLDYARADQPLNLGPASLDDMVQDIISDHVTIVGTARVVVAGTLPTVVVDAPLLRHVLDNLIGNAIKYTPAGSVPEVEVRADVLPDGAIRVEVADRGIGVPAADQLKIFDAFHRCANSSGYPGTGLGLNICQRIIERHGGRIGVEDNPGGGSRFWFTLALLGRPGQQ</sequence>
<dbReference type="SMART" id="SM00388">
    <property type="entry name" value="HisKA"/>
    <property type="match status" value="1"/>
</dbReference>
<dbReference type="PROSITE" id="PS50109">
    <property type="entry name" value="HIS_KIN"/>
    <property type="match status" value="1"/>
</dbReference>
<dbReference type="CDD" id="cd00082">
    <property type="entry name" value="HisKA"/>
    <property type="match status" value="1"/>
</dbReference>
<name>A0A239J2M3_9ACTN</name>
<dbReference type="PANTHER" id="PTHR42878">
    <property type="entry name" value="TWO-COMPONENT HISTIDINE KINASE"/>
    <property type="match status" value="1"/>
</dbReference>
<comment type="subcellular location">
    <subcellularLocation>
        <location evidence="2">Cell membrane</location>
    </subcellularLocation>
</comment>
<dbReference type="EMBL" id="FZNR01000032">
    <property type="protein sequence ID" value="SNS99513.1"/>
    <property type="molecule type" value="Genomic_DNA"/>
</dbReference>
<proteinExistence type="predicted"/>
<dbReference type="InterPro" id="IPR003594">
    <property type="entry name" value="HATPase_dom"/>
</dbReference>
<dbReference type="InterPro" id="IPR036890">
    <property type="entry name" value="HATPase_C_sf"/>
</dbReference>
<keyword evidence="7" id="KW-0902">Two-component regulatory system</keyword>
<reference evidence="10 11" key="1">
    <citation type="submission" date="2017-06" db="EMBL/GenBank/DDBJ databases">
        <authorList>
            <person name="Kim H.J."/>
            <person name="Triplett B.A."/>
        </authorList>
    </citation>
    <scope>NUCLEOTIDE SEQUENCE [LARGE SCALE GENOMIC DNA]</scope>
    <source>
        <strain evidence="10 11">DSM 43151</strain>
    </source>
</reference>
<dbReference type="GO" id="GO:0007234">
    <property type="term" value="P:osmosensory signaling via phosphorelay pathway"/>
    <property type="evidence" value="ECO:0007669"/>
    <property type="project" value="TreeGrafter"/>
</dbReference>
<feature type="domain" description="Histidine kinase" evidence="9">
    <location>
        <begin position="60"/>
        <end position="272"/>
    </location>
</feature>
<dbReference type="PANTHER" id="PTHR42878:SF15">
    <property type="entry name" value="BACTERIOPHYTOCHROME"/>
    <property type="match status" value="1"/>
</dbReference>
<dbReference type="OrthoDB" id="5241249at2"/>
<keyword evidence="11" id="KW-1185">Reference proteome</keyword>
<dbReference type="SMART" id="SM00387">
    <property type="entry name" value="HATPase_c"/>
    <property type="match status" value="1"/>
</dbReference>
<dbReference type="InterPro" id="IPR036097">
    <property type="entry name" value="HisK_dim/P_sf"/>
</dbReference>
<dbReference type="CDD" id="cd16922">
    <property type="entry name" value="HATPase_EvgS-ArcB-TorS-like"/>
    <property type="match status" value="1"/>
</dbReference>
<evidence type="ECO:0000256" key="6">
    <source>
        <dbReference type="ARBA" id="ARBA00022777"/>
    </source>
</evidence>
<evidence type="ECO:0000313" key="11">
    <source>
        <dbReference type="Proteomes" id="UP000198415"/>
    </source>
</evidence>
<gene>
    <name evidence="10" type="ORF">SAMN06264365_13217</name>
</gene>
<dbReference type="GO" id="GO:0000156">
    <property type="term" value="F:phosphorelay response regulator activity"/>
    <property type="evidence" value="ECO:0007669"/>
    <property type="project" value="TreeGrafter"/>
</dbReference>
<evidence type="ECO:0000256" key="4">
    <source>
        <dbReference type="ARBA" id="ARBA00022553"/>
    </source>
</evidence>
<dbReference type="AlphaFoldDB" id="A0A239J2M3"/>
<keyword evidence="4" id="KW-0597">Phosphoprotein</keyword>
<evidence type="ECO:0000256" key="2">
    <source>
        <dbReference type="ARBA" id="ARBA00004236"/>
    </source>
</evidence>
<accession>A0A239J2M3</accession>
<dbReference type="Pfam" id="PF02518">
    <property type="entry name" value="HATPase_c"/>
    <property type="match status" value="1"/>
</dbReference>
<dbReference type="FunFam" id="3.30.565.10:FF:000006">
    <property type="entry name" value="Sensor histidine kinase WalK"/>
    <property type="match status" value="1"/>
</dbReference>
<dbReference type="Proteomes" id="UP000198415">
    <property type="component" value="Unassembled WGS sequence"/>
</dbReference>
<dbReference type="GO" id="GO:0000155">
    <property type="term" value="F:phosphorelay sensor kinase activity"/>
    <property type="evidence" value="ECO:0007669"/>
    <property type="project" value="InterPro"/>
</dbReference>
<evidence type="ECO:0000256" key="3">
    <source>
        <dbReference type="ARBA" id="ARBA00012438"/>
    </source>
</evidence>
<evidence type="ECO:0000256" key="8">
    <source>
        <dbReference type="ARBA" id="ARBA00039401"/>
    </source>
</evidence>
<dbReference type="EC" id="2.7.13.3" evidence="3"/>
<dbReference type="InterPro" id="IPR004358">
    <property type="entry name" value="Sig_transdc_His_kin-like_C"/>
</dbReference>
<organism evidence="10 11">
    <name type="scientific">Actinoplanes regularis</name>
    <dbReference type="NCBI Taxonomy" id="52697"/>
    <lineage>
        <taxon>Bacteria</taxon>
        <taxon>Bacillati</taxon>
        <taxon>Actinomycetota</taxon>
        <taxon>Actinomycetes</taxon>
        <taxon>Micromonosporales</taxon>
        <taxon>Micromonosporaceae</taxon>
        <taxon>Actinoplanes</taxon>
    </lineage>
</organism>
<evidence type="ECO:0000256" key="1">
    <source>
        <dbReference type="ARBA" id="ARBA00000085"/>
    </source>
</evidence>
<keyword evidence="5" id="KW-0808">Transferase</keyword>
<keyword evidence="6 10" id="KW-0418">Kinase</keyword>
<dbReference type="SUPFAM" id="SSF47384">
    <property type="entry name" value="Homodimeric domain of signal transducing histidine kinase"/>
    <property type="match status" value="1"/>
</dbReference>
<evidence type="ECO:0000256" key="7">
    <source>
        <dbReference type="ARBA" id="ARBA00023012"/>
    </source>
</evidence>
<dbReference type="Gene3D" id="1.10.287.130">
    <property type="match status" value="1"/>
</dbReference>
<dbReference type="InterPro" id="IPR003661">
    <property type="entry name" value="HisK_dim/P_dom"/>
</dbReference>
<evidence type="ECO:0000313" key="10">
    <source>
        <dbReference type="EMBL" id="SNS99513.1"/>
    </source>
</evidence>
<dbReference type="InterPro" id="IPR050351">
    <property type="entry name" value="BphY/WalK/GraS-like"/>
</dbReference>
<dbReference type="PRINTS" id="PR00344">
    <property type="entry name" value="BCTRLSENSOR"/>
</dbReference>
<evidence type="ECO:0000256" key="5">
    <source>
        <dbReference type="ARBA" id="ARBA00022679"/>
    </source>
</evidence>
<dbReference type="Pfam" id="PF00512">
    <property type="entry name" value="HisKA"/>
    <property type="match status" value="1"/>
</dbReference>
<dbReference type="GO" id="GO:0030295">
    <property type="term" value="F:protein kinase activator activity"/>
    <property type="evidence" value="ECO:0007669"/>
    <property type="project" value="TreeGrafter"/>
</dbReference>